<proteinExistence type="predicted"/>
<dbReference type="InterPro" id="IPR021534">
    <property type="entry name" value="DUF3192"/>
</dbReference>
<dbReference type="InterPro" id="IPR037873">
    <property type="entry name" value="BamE-like"/>
</dbReference>
<dbReference type="Pfam" id="PF11399">
    <property type="entry name" value="DUF3192"/>
    <property type="match status" value="1"/>
</dbReference>
<evidence type="ECO:0000313" key="2">
    <source>
        <dbReference type="EMBL" id="TGD75862.1"/>
    </source>
</evidence>
<reference evidence="2 3" key="1">
    <citation type="submission" date="2019-04" db="EMBL/GenBank/DDBJ databases">
        <title>Taxonomy of novel Haliea sp. from mangrove soil of West Coast of India.</title>
        <authorList>
            <person name="Verma A."/>
            <person name="Kumar P."/>
            <person name="Krishnamurthi S."/>
        </authorList>
    </citation>
    <scope>NUCLEOTIDE SEQUENCE [LARGE SCALE GENOMIC DNA]</scope>
    <source>
        <strain evidence="2 3">SAOS-164</strain>
    </source>
</reference>
<gene>
    <name evidence="2" type="ORF">E4634_02135</name>
</gene>
<evidence type="ECO:0000256" key="1">
    <source>
        <dbReference type="ARBA" id="ARBA00022729"/>
    </source>
</evidence>
<comment type="caution">
    <text evidence="2">The sequence shown here is derived from an EMBL/GenBank/DDBJ whole genome shotgun (WGS) entry which is preliminary data.</text>
</comment>
<dbReference type="OrthoDB" id="6399368at2"/>
<accession>A0A4Z0M831</accession>
<dbReference type="EMBL" id="SRLE01000002">
    <property type="protein sequence ID" value="TGD75862.1"/>
    <property type="molecule type" value="Genomic_DNA"/>
</dbReference>
<evidence type="ECO:0000313" key="3">
    <source>
        <dbReference type="Proteomes" id="UP000298050"/>
    </source>
</evidence>
<protein>
    <submittedName>
        <fullName evidence="2">DUF3192 domain-containing protein</fullName>
    </submittedName>
</protein>
<name>A0A4Z0M831_9GAMM</name>
<dbReference type="Proteomes" id="UP000298050">
    <property type="component" value="Unassembled WGS sequence"/>
</dbReference>
<organism evidence="2 3">
    <name type="scientific">Mangrovimicrobium sediminis</name>
    <dbReference type="NCBI Taxonomy" id="2562682"/>
    <lineage>
        <taxon>Bacteria</taxon>
        <taxon>Pseudomonadati</taxon>
        <taxon>Pseudomonadota</taxon>
        <taxon>Gammaproteobacteria</taxon>
        <taxon>Cellvibrionales</taxon>
        <taxon>Halieaceae</taxon>
        <taxon>Mangrovimicrobium</taxon>
    </lineage>
</organism>
<dbReference type="AlphaFoldDB" id="A0A4Z0M831"/>
<keyword evidence="3" id="KW-1185">Reference proteome</keyword>
<sequence>MAAFALFSLLTAGCVFIDGEHVKDTDWEVEQRDNRAAISKLEIGMTREAVLDRLGTPNDSEAFTADGEEVRVLFYRTRHTTSDGRTTRDETTPLVFRGDRLVGWGDEVYSDLR</sequence>
<dbReference type="Gene3D" id="3.30.1450.10">
    <property type="match status" value="1"/>
</dbReference>
<keyword evidence="1" id="KW-0732">Signal</keyword>